<dbReference type="Pfam" id="PF14529">
    <property type="entry name" value="Exo_endo_phos_2"/>
    <property type="match status" value="1"/>
</dbReference>
<dbReference type="InterPro" id="IPR000477">
    <property type="entry name" value="RT_dom"/>
</dbReference>
<dbReference type="PANTHER" id="PTHR36688:SF2">
    <property type="entry name" value="ENDONUCLEASE_EXONUCLEASE_PHOSPHATASE DOMAIN-CONTAINING PROTEIN"/>
    <property type="match status" value="1"/>
</dbReference>
<feature type="domain" description="Reverse transcriptase" evidence="1">
    <location>
        <begin position="462"/>
        <end position="732"/>
    </location>
</feature>
<dbReference type="Proteomes" id="UP001652582">
    <property type="component" value="Chromosome 9"/>
</dbReference>
<dbReference type="PANTHER" id="PTHR36688">
    <property type="entry name" value="ENDO/EXONUCLEASE/PHOSPHATASE DOMAIN-CONTAINING PROTEIN"/>
    <property type="match status" value="1"/>
</dbReference>
<gene>
    <name evidence="3" type="primary">LOC112044762</name>
</gene>
<dbReference type="GeneID" id="112044762"/>
<organism evidence="2 3">
    <name type="scientific">Bicyclus anynana</name>
    <name type="common">Squinting bush brown butterfly</name>
    <dbReference type="NCBI Taxonomy" id="110368"/>
    <lineage>
        <taxon>Eukaryota</taxon>
        <taxon>Metazoa</taxon>
        <taxon>Ecdysozoa</taxon>
        <taxon>Arthropoda</taxon>
        <taxon>Hexapoda</taxon>
        <taxon>Insecta</taxon>
        <taxon>Pterygota</taxon>
        <taxon>Neoptera</taxon>
        <taxon>Endopterygota</taxon>
        <taxon>Lepidoptera</taxon>
        <taxon>Glossata</taxon>
        <taxon>Ditrysia</taxon>
        <taxon>Papilionoidea</taxon>
        <taxon>Nymphalidae</taxon>
        <taxon>Satyrinae</taxon>
        <taxon>Satyrini</taxon>
        <taxon>Mycalesina</taxon>
        <taxon>Bicyclus</taxon>
    </lineage>
</organism>
<protein>
    <submittedName>
        <fullName evidence="3">RNA-directed DNA polymerase from mobile element jockey isoform X1</fullName>
    </submittedName>
</protein>
<dbReference type="SUPFAM" id="SSF56672">
    <property type="entry name" value="DNA/RNA polymerases"/>
    <property type="match status" value="1"/>
</dbReference>
<reference evidence="3" key="1">
    <citation type="submission" date="2025-08" db="UniProtKB">
        <authorList>
            <consortium name="RefSeq"/>
        </authorList>
    </citation>
    <scope>IDENTIFICATION</scope>
</reference>
<dbReference type="InterPro" id="IPR043502">
    <property type="entry name" value="DNA/RNA_pol_sf"/>
</dbReference>
<name>A0ABM3LKU0_BICAN</name>
<proteinExistence type="predicted"/>
<keyword evidence="3" id="KW-0695">RNA-directed DNA polymerase</keyword>
<dbReference type="GO" id="GO:0003964">
    <property type="term" value="F:RNA-directed DNA polymerase activity"/>
    <property type="evidence" value="ECO:0007669"/>
    <property type="project" value="UniProtKB-KW"/>
</dbReference>
<dbReference type="SUPFAM" id="SSF56219">
    <property type="entry name" value="DNase I-like"/>
    <property type="match status" value="1"/>
</dbReference>
<keyword evidence="3" id="KW-0808">Transferase</keyword>
<evidence type="ECO:0000313" key="3">
    <source>
        <dbReference type="RefSeq" id="XP_052739676.1"/>
    </source>
</evidence>
<keyword evidence="3" id="KW-0548">Nucleotidyltransferase</keyword>
<dbReference type="InterPro" id="IPR036691">
    <property type="entry name" value="Endo/exonu/phosph_ase_sf"/>
</dbReference>
<dbReference type="InterPro" id="IPR005135">
    <property type="entry name" value="Endo/exonuclease/phosphatase"/>
</dbReference>
<accession>A0ABM3LKU0</accession>
<keyword evidence="2" id="KW-1185">Reference proteome</keyword>
<dbReference type="Gene3D" id="3.60.10.10">
    <property type="entry name" value="Endonuclease/exonuclease/phosphatase"/>
    <property type="match status" value="1"/>
</dbReference>
<evidence type="ECO:0000313" key="2">
    <source>
        <dbReference type="Proteomes" id="UP001652582"/>
    </source>
</evidence>
<evidence type="ECO:0000259" key="1">
    <source>
        <dbReference type="PROSITE" id="PS50878"/>
    </source>
</evidence>
<sequence>MFIMAQIVQWNSRSVKNKKIEITSLIKHHHPVIVALSETWLRPESSFRIPGFACLRDDRHDGHGGCALLIKKSLVYSQIPLSINSQNINIVAARILNKTFVSIYIPYPNNNIKDELVSLLLQLPTPLILLGDFNCHHISWGCYYSDSFSNVLIDIFDRINVCILNDGSPTRRVYPGQDPRSAVDLSACPPDIAISTSWKVLPHTHGSDHFPIVISLDQYVTPVLPPKPLLKYRLNKVDWKLYGNSVETFLSRLEPRTSGTLQRYDLFQQAILSAAETHFPLKQNCQKFLSPPWWDSECTTVIQTRDESETTYNNSMTPENFIAFQKNSAKSRRTLSKKKKNGWKGFCESLSPRSPSGLVWKSIKRYRGSKKMDSPITNDPAMWIHKFESQLAPPFVPDLAYFPTSNNFRNSDRLDKEFSFEELQIVLGAVQDSSPGEDGIPYSFLKNLTVNGKQHLLDLLNNIFITGNIPQSWKTQIIIPILKPGKDPAEHNSYRPIALSSTLCKVLEHMIKNRLEWFVESRDMLGKTQFGFRKSRSTADSLSMLATNIHLAFSRGEYLVGIFLDISSAYDSVDLPILRRKMLNLSIPARIVHFVMNLFMDRSIKIRVNEELRPPRTVWKGLPQGSVLSPLLYNIYTSDLELAVDSFCNTLQYADDLALYSSSNSISEISIQLNSAMHYLSIWLSEHGLTLSASKSKAVIFTRKRTIPDLEIRYEDQIIQMDSSAKFLGVIFDSKLTGSQHFSYIAEKSEKGVNIIRALSGVWWGSHPYCQKLLYNALIRSHFDYGSFIFEPCNKEGLEKLNLVQTKCLRIIVGAMKSSPNAALMVECVDPPLDLRRQYLSDRYVSKLIQVSSHPLLPYLDSLSHKVNIDNYWVNKDPPRLVRSYRRCKALPQPISQSPAPPIFNCSFDALIFKPNVLLDLGISKNDREANRKLYQALGENWMGWTIIFTDASRLTTNGNVGSAVWIPKYNVVLLFKNPCQTSVFTGEAIAIHEAIEIRTCMYARIPE</sequence>
<dbReference type="InterPro" id="IPR052560">
    <property type="entry name" value="RdDP_mobile_element"/>
</dbReference>
<dbReference type="PROSITE" id="PS50878">
    <property type="entry name" value="RT_POL"/>
    <property type="match status" value="1"/>
</dbReference>
<dbReference type="CDD" id="cd01650">
    <property type="entry name" value="RT_nLTR_like"/>
    <property type="match status" value="1"/>
</dbReference>
<dbReference type="RefSeq" id="XP_052739676.1">
    <property type="nucleotide sequence ID" value="XM_052883716.1"/>
</dbReference>
<dbReference type="Pfam" id="PF00078">
    <property type="entry name" value="RVT_1"/>
    <property type="match status" value="1"/>
</dbReference>